<dbReference type="GO" id="GO:0016192">
    <property type="term" value="P:vesicle-mediated transport"/>
    <property type="evidence" value="ECO:0007669"/>
    <property type="project" value="TreeGrafter"/>
</dbReference>
<dbReference type="AlphaFoldDB" id="A0A2C5X0H8"/>
<evidence type="ECO:0000313" key="6">
    <source>
        <dbReference type="EMBL" id="PHH51935.1"/>
    </source>
</evidence>
<dbReference type="Proteomes" id="UP000222788">
    <property type="component" value="Unassembled WGS sequence"/>
</dbReference>
<feature type="transmembrane region" description="Helical" evidence="5">
    <location>
        <begin position="34"/>
        <end position="52"/>
    </location>
</feature>
<dbReference type="GO" id="GO:0000139">
    <property type="term" value="C:Golgi membrane"/>
    <property type="evidence" value="ECO:0007669"/>
    <property type="project" value="TreeGrafter"/>
</dbReference>
<reference evidence="6 7" key="2">
    <citation type="journal article" date="2013" name="IMA Fungus">
        <title>IMA Genome-F 1: Ceratocystis fimbriata: Draft nuclear genome sequence for the plant pathogen, Ceratocystis fimbriata.</title>
        <authorList>
            <person name="Wilken P.M."/>
            <person name="Steenkamp E.T."/>
            <person name="Wingfield M.J."/>
            <person name="de Beer Z.W."/>
            <person name="Wingfield B.D."/>
        </authorList>
    </citation>
    <scope>NUCLEOTIDE SEQUENCE [LARGE SCALE GENOMIC DNA]</scope>
    <source>
        <strain evidence="6 7">CBS 114723</strain>
    </source>
</reference>
<evidence type="ECO:0000256" key="2">
    <source>
        <dbReference type="ARBA" id="ARBA00022692"/>
    </source>
</evidence>
<evidence type="ECO:0000256" key="3">
    <source>
        <dbReference type="ARBA" id="ARBA00022989"/>
    </source>
</evidence>
<keyword evidence="2 5" id="KW-0812">Transmembrane</keyword>
<organism evidence="6 7">
    <name type="scientific">Ceratocystis fimbriata CBS 114723</name>
    <dbReference type="NCBI Taxonomy" id="1035309"/>
    <lineage>
        <taxon>Eukaryota</taxon>
        <taxon>Fungi</taxon>
        <taxon>Dikarya</taxon>
        <taxon>Ascomycota</taxon>
        <taxon>Pezizomycotina</taxon>
        <taxon>Sordariomycetes</taxon>
        <taxon>Hypocreomycetidae</taxon>
        <taxon>Microascales</taxon>
        <taxon>Ceratocystidaceae</taxon>
        <taxon>Ceratocystis</taxon>
    </lineage>
</organism>
<keyword evidence="7" id="KW-1185">Reference proteome</keyword>
<comment type="subcellular location">
    <subcellularLocation>
        <location evidence="1">Membrane</location>
        <topology evidence="1">Multi-pass membrane protein</topology>
    </subcellularLocation>
</comment>
<dbReference type="PANTHER" id="PTHR28128">
    <property type="entry name" value="GOLGI APPARATUS MEMBRANE PROTEIN TVP15"/>
    <property type="match status" value="1"/>
</dbReference>
<keyword evidence="4 5" id="KW-0472">Membrane</keyword>
<protein>
    <submittedName>
        <fullName evidence="6">Golgi apparatus membrane protein tvp15</fullName>
    </submittedName>
</protein>
<keyword evidence="3 5" id="KW-1133">Transmembrane helix</keyword>
<evidence type="ECO:0000256" key="4">
    <source>
        <dbReference type="ARBA" id="ARBA00023136"/>
    </source>
</evidence>
<evidence type="ECO:0000256" key="1">
    <source>
        <dbReference type="ARBA" id="ARBA00004141"/>
    </source>
</evidence>
<feature type="transmembrane region" description="Helical" evidence="5">
    <location>
        <begin position="89"/>
        <end position="109"/>
    </location>
</feature>
<evidence type="ECO:0000313" key="7">
    <source>
        <dbReference type="Proteomes" id="UP000222788"/>
    </source>
</evidence>
<sequence>MEFSEIFRLANLAVAGIAAISGAFWILSFSWHNLILGLYLIAFGGGIGLLEFQIPPQATRFASFLFSFLGRGVFYFFLGAIIADGMILFQIMGGITGLIGLAYMALEFFPVIEPPSNMREVDAGWGAEGV</sequence>
<feature type="transmembrane region" description="Helical" evidence="5">
    <location>
        <begin position="64"/>
        <end position="83"/>
    </location>
</feature>
<comment type="caution">
    <text evidence="6">The sequence shown here is derived from an EMBL/GenBank/DDBJ whole genome shotgun (WGS) entry which is preliminary data.</text>
</comment>
<dbReference type="OrthoDB" id="423534at2759"/>
<feature type="transmembrane region" description="Helical" evidence="5">
    <location>
        <begin position="9"/>
        <end position="28"/>
    </location>
</feature>
<evidence type="ECO:0000256" key="5">
    <source>
        <dbReference type="SAM" id="Phobius"/>
    </source>
</evidence>
<dbReference type="InterPro" id="IPR013714">
    <property type="entry name" value="Golgi_TVP15"/>
</dbReference>
<name>A0A2C5X0H8_9PEZI</name>
<dbReference type="PANTHER" id="PTHR28128:SF1">
    <property type="entry name" value="GOLGI APPARATUS MEMBRANE PROTEIN TVP15"/>
    <property type="match status" value="1"/>
</dbReference>
<dbReference type="Pfam" id="PF08507">
    <property type="entry name" value="COPI_assoc"/>
    <property type="match status" value="1"/>
</dbReference>
<dbReference type="EMBL" id="APWK03000081">
    <property type="protein sequence ID" value="PHH51935.1"/>
    <property type="molecule type" value="Genomic_DNA"/>
</dbReference>
<proteinExistence type="predicted"/>
<reference evidence="6 7" key="1">
    <citation type="journal article" date="2013" name="Fungal Biol.">
        <title>Analysis of microsatellite markers in the genome of the plant pathogen Ceratocystis fimbriata.</title>
        <authorList>
            <person name="Simpson M.C."/>
            <person name="Wilken P.M."/>
            <person name="Coetzee M.P."/>
            <person name="Wingfield M.J."/>
            <person name="Wingfield B.D."/>
        </authorList>
    </citation>
    <scope>NUCLEOTIDE SEQUENCE [LARGE SCALE GENOMIC DNA]</scope>
    <source>
        <strain evidence="6 7">CBS 114723</strain>
    </source>
</reference>
<gene>
    <name evidence="6" type="primary">tvp15</name>
    <name evidence="6" type="ORF">CFIMG_008533RA00001</name>
</gene>
<accession>A0A2C5X0H8</accession>